<protein>
    <submittedName>
        <fullName evidence="1">Uncharacterized protein</fullName>
    </submittedName>
</protein>
<organism evidence="1">
    <name type="scientific">marine sediment metagenome</name>
    <dbReference type="NCBI Taxonomy" id="412755"/>
    <lineage>
        <taxon>unclassified sequences</taxon>
        <taxon>metagenomes</taxon>
        <taxon>ecological metagenomes</taxon>
    </lineage>
</organism>
<dbReference type="EMBL" id="LAZR01009823">
    <property type="protein sequence ID" value="KKM70407.1"/>
    <property type="molecule type" value="Genomic_DNA"/>
</dbReference>
<accession>A0A0F9MML8</accession>
<gene>
    <name evidence="1" type="ORF">LCGC14_1440990</name>
</gene>
<reference evidence="1" key="1">
    <citation type="journal article" date="2015" name="Nature">
        <title>Complex archaea that bridge the gap between prokaryotes and eukaryotes.</title>
        <authorList>
            <person name="Spang A."/>
            <person name="Saw J.H."/>
            <person name="Jorgensen S.L."/>
            <person name="Zaremba-Niedzwiedzka K."/>
            <person name="Martijn J."/>
            <person name="Lind A.E."/>
            <person name="van Eijk R."/>
            <person name="Schleper C."/>
            <person name="Guy L."/>
            <person name="Ettema T.J."/>
        </authorList>
    </citation>
    <scope>NUCLEOTIDE SEQUENCE</scope>
</reference>
<name>A0A0F9MML8_9ZZZZ</name>
<dbReference type="AlphaFoldDB" id="A0A0F9MML8"/>
<evidence type="ECO:0000313" key="1">
    <source>
        <dbReference type="EMBL" id="KKM70407.1"/>
    </source>
</evidence>
<comment type="caution">
    <text evidence="1">The sequence shown here is derived from an EMBL/GenBank/DDBJ whole genome shotgun (WGS) entry which is preliminary data.</text>
</comment>
<sequence>MERISVLDIATKLNIPRVQAEKILMNKGGARDITKVARRRVAIDLLAMGITPKDILTKTFKFSYYSMCFNKLCTK</sequence>
<proteinExistence type="predicted"/>